<keyword evidence="4 6" id="KW-1133">Transmembrane helix</keyword>
<evidence type="ECO:0000256" key="3">
    <source>
        <dbReference type="ARBA" id="ARBA00022692"/>
    </source>
</evidence>
<reference evidence="7 9" key="2">
    <citation type="journal article" date="2018" name="Plant J.">
        <title>The Physcomitrella patens chromosome-scale assembly reveals moss genome structure and evolution.</title>
        <authorList>
            <person name="Lang D."/>
            <person name="Ullrich K.K."/>
            <person name="Murat F."/>
            <person name="Fuchs J."/>
            <person name="Jenkins J."/>
            <person name="Haas F.B."/>
            <person name="Piednoel M."/>
            <person name="Gundlach H."/>
            <person name="Van Bel M."/>
            <person name="Meyberg R."/>
            <person name="Vives C."/>
            <person name="Morata J."/>
            <person name="Symeonidi A."/>
            <person name="Hiss M."/>
            <person name="Muchero W."/>
            <person name="Kamisugi Y."/>
            <person name="Saleh O."/>
            <person name="Blanc G."/>
            <person name="Decker E.L."/>
            <person name="van Gessel N."/>
            <person name="Grimwood J."/>
            <person name="Hayes R.D."/>
            <person name="Graham S.W."/>
            <person name="Gunter L.E."/>
            <person name="McDaniel S.F."/>
            <person name="Hoernstein S.N.W."/>
            <person name="Larsson A."/>
            <person name="Li F.W."/>
            <person name="Perroud P.F."/>
            <person name="Phillips J."/>
            <person name="Ranjan P."/>
            <person name="Rokshar D.S."/>
            <person name="Rothfels C.J."/>
            <person name="Schneider L."/>
            <person name="Shu S."/>
            <person name="Stevenson D.W."/>
            <person name="Thummler F."/>
            <person name="Tillich M."/>
            <person name="Villarreal Aguilar J.C."/>
            <person name="Widiez T."/>
            <person name="Wong G.K."/>
            <person name="Wymore A."/>
            <person name="Zhang Y."/>
            <person name="Zimmer A.D."/>
            <person name="Quatrano R.S."/>
            <person name="Mayer K.F.X."/>
            <person name="Goodstein D."/>
            <person name="Casacuberta J.M."/>
            <person name="Vandepoele K."/>
            <person name="Reski R."/>
            <person name="Cuming A.C."/>
            <person name="Tuskan G.A."/>
            <person name="Maumus F."/>
            <person name="Salse J."/>
            <person name="Schmutz J."/>
            <person name="Rensing S.A."/>
        </authorList>
    </citation>
    <scope>NUCLEOTIDE SEQUENCE [LARGE SCALE GENOMIC DNA]</scope>
    <source>
        <strain evidence="8 9">cv. Gransden 2004</strain>
    </source>
</reference>
<evidence type="ECO:0000256" key="4">
    <source>
        <dbReference type="ARBA" id="ARBA00022989"/>
    </source>
</evidence>
<feature type="transmembrane region" description="Helical" evidence="6">
    <location>
        <begin position="94"/>
        <end position="117"/>
    </location>
</feature>
<dbReference type="Gramene" id="Pp3c1_9630V3.2">
    <property type="protein sequence ID" value="Pp3c1_9630V3.2"/>
    <property type="gene ID" value="Pp3c1_9630"/>
</dbReference>
<dbReference type="InterPro" id="IPR038350">
    <property type="entry name" value="Orai_sf"/>
</dbReference>
<evidence type="ECO:0000256" key="2">
    <source>
        <dbReference type="ARBA" id="ARBA00008062"/>
    </source>
</evidence>
<accession>A0A2K1L7J0</accession>
<evidence type="ECO:0000313" key="9">
    <source>
        <dbReference type="Proteomes" id="UP000006727"/>
    </source>
</evidence>
<name>A0A2K1L7J0_PHYPA</name>
<dbReference type="GO" id="GO:0004721">
    <property type="term" value="F:phosphoprotein phosphatase activity"/>
    <property type="evidence" value="ECO:0000318"/>
    <property type="project" value="GO_Central"/>
</dbReference>
<comment type="similarity">
    <text evidence="2">Belongs to the Orai family.</text>
</comment>
<sequence>MAQAGLTALDTWMSRKWRERERMWRKDVRQWRSEELIFRADARRYERAEALFRMQKRRWREEDMKQRRVDNSHYLWSRCAELNRREVDEKAEHLRLLSWLTGLITSFTMTTLVEFQFDATVSTARLTAYAIFTALVPTLMTTATMISVFLLGSILKMGKWFVSEEAEEEFMAQCRIYAESAHPSQLAPPAPRRTFDRFWEFRCEGDWKRAFRMFSWGITFFLALLCSLGFVKFWFSDFIAIFFAVIIGIFFIIWLGIKFTYGLYLRDDSANDEPAVTVSRRRPELSWPEDPFKWHIQPQKSKSISSSTSLLNREVNATPIPSSSWPLSLDRSCPSNSSANVPAVNTVTAVDTAT</sequence>
<dbReference type="GO" id="GO:0016020">
    <property type="term" value="C:membrane"/>
    <property type="evidence" value="ECO:0007669"/>
    <property type="project" value="UniProtKB-SubCell"/>
</dbReference>
<reference evidence="8" key="3">
    <citation type="submission" date="2020-12" db="UniProtKB">
        <authorList>
            <consortium name="EnsemblPlants"/>
        </authorList>
    </citation>
    <scope>IDENTIFICATION</scope>
</reference>
<dbReference type="Pfam" id="PF07856">
    <property type="entry name" value="Orai-1"/>
    <property type="match status" value="1"/>
</dbReference>
<evidence type="ECO:0000313" key="7">
    <source>
        <dbReference type="EMBL" id="PNR62020.1"/>
    </source>
</evidence>
<keyword evidence="9" id="KW-1185">Reference proteome</keyword>
<feature type="transmembrane region" description="Helical" evidence="6">
    <location>
        <begin position="239"/>
        <end position="257"/>
    </location>
</feature>
<dbReference type="EnsemblPlants" id="Pp3c1_9630V3.2">
    <property type="protein sequence ID" value="Pp3c1_9630V3.2"/>
    <property type="gene ID" value="Pp3c1_9630"/>
</dbReference>
<dbReference type="GeneID" id="112286617"/>
<dbReference type="EnsemblPlants" id="Pp3c1_9630V3.1">
    <property type="protein sequence ID" value="Pp3c1_9630V3.1"/>
    <property type="gene ID" value="Pp3c1_9630"/>
</dbReference>
<reference evidence="7 9" key="1">
    <citation type="journal article" date="2008" name="Science">
        <title>The Physcomitrella genome reveals evolutionary insights into the conquest of land by plants.</title>
        <authorList>
            <person name="Rensing S."/>
            <person name="Lang D."/>
            <person name="Zimmer A."/>
            <person name="Terry A."/>
            <person name="Salamov A."/>
            <person name="Shapiro H."/>
            <person name="Nishiyama T."/>
            <person name="Perroud P.-F."/>
            <person name="Lindquist E."/>
            <person name="Kamisugi Y."/>
            <person name="Tanahashi T."/>
            <person name="Sakakibara K."/>
            <person name="Fujita T."/>
            <person name="Oishi K."/>
            <person name="Shin-I T."/>
            <person name="Kuroki Y."/>
            <person name="Toyoda A."/>
            <person name="Suzuki Y."/>
            <person name="Hashimoto A."/>
            <person name="Yamaguchi K."/>
            <person name="Sugano A."/>
            <person name="Kohara Y."/>
            <person name="Fujiyama A."/>
            <person name="Anterola A."/>
            <person name="Aoki S."/>
            <person name="Ashton N."/>
            <person name="Barbazuk W.B."/>
            <person name="Barker E."/>
            <person name="Bennetzen J."/>
            <person name="Bezanilla M."/>
            <person name="Blankenship R."/>
            <person name="Cho S.H."/>
            <person name="Dutcher S."/>
            <person name="Estelle M."/>
            <person name="Fawcett J.A."/>
            <person name="Gundlach H."/>
            <person name="Hanada K."/>
            <person name="Heyl A."/>
            <person name="Hicks K.A."/>
            <person name="Hugh J."/>
            <person name="Lohr M."/>
            <person name="Mayer K."/>
            <person name="Melkozernov A."/>
            <person name="Murata T."/>
            <person name="Nelson D."/>
            <person name="Pils B."/>
            <person name="Prigge M."/>
            <person name="Reiss B."/>
            <person name="Renner T."/>
            <person name="Rombauts S."/>
            <person name="Rushton P."/>
            <person name="Sanderfoot A."/>
            <person name="Schween G."/>
            <person name="Shiu S.-H."/>
            <person name="Stueber K."/>
            <person name="Theodoulou F.L."/>
            <person name="Tu H."/>
            <person name="Van de Peer Y."/>
            <person name="Verrier P.J."/>
            <person name="Waters E."/>
            <person name="Wood A."/>
            <person name="Yang L."/>
            <person name="Cove D."/>
            <person name="Cuming A."/>
            <person name="Hasebe M."/>
            <person name="Lucas S."/>
            <person name="Mishler D.B."/>
            <person name="Reski R."/>
            <person name="Grigoriev I."/>
            <person name="Quatrano R.S."/>
            <person name="Boore J.L."/>
        </authorList>
    </citation>
    <scope>NUCLEOTIDE SEQUENCE [LARGE SCALE GENOMIC DNA]</scope>
    <source>
        <strain evidence="8 9">cv. Gransden 2004</strain>
    </source>
</reference>
<dbReference type="RefSeq" id="XP_024384434.1">
    <property type="nucleotide sequence ID" value="XM_024528666.2"/>
</dbReference>
<dbReference type="AlphaFoldDB" id="A0A2K1L7J0"/>
<evidence type="ECO:0000256" key="1">
    <source>
        <dbReference type="ARBA" id="ARBA00004141"/>
    </source>
</evidence>
<protein>
    <submittedName>
        <fullName evidence="7 8">Uncharacterized protein</fullName>
    </submittedName>
</protein>
<organism evidence="7">
    <name type="scientific">Physcomitrium patens</name>
    <name type="common">Spreading-leaved earth moss</name>
    <name type="synonym">Physcomitrella patens</name>
    <dbReference type="NCBI Taxonomy" id="3218"/>
    <lineage>
        <taxon>Eukaryota</taxon>
        <taxon>Viridiplantae</taxon>
        <taxon>Streptophyta</taxon>
        <taxon>Embryophyta</taxon>
        <taxon>Bryophyta</taxon>
        <taxon>Bryophytina</taxon>
        <taxon>Bryopsida</taxon>
        <taxon>Funariidae</taxon>
        <taxon>Funariales</taxon>
        <taxon>Funariaceae</taxon>
        <taxon>Physcomitrium</taxon>
    </lineage>
</organism>
<dbReference type="PaxDb" id="3218-PP1S38_41V6.1"/>
<gene>
    <name evidence="8" type="primary">LOC112286617</name>
    <name evidence="7" type="ORF">PHYPA_000444</name>
</gene>
<feature type="transmembrane region" description="Helical" evidence="6">
    <location>
        <begin position="129"/>
        <end position="151"/>
    </location>
</feature>
<evidence type="ECO:0000256" key="6">
    <source>
        <dbReference type="SAM" id="Phobius"/>
    </source>
</evidence>
<dbReference type="InterPro" id="IPR012446">
    <property type="entry name" value="CRAC_channel"/>
</dbReference>
<evidence type="ECO:0000313" key="8">
    <source>
        <dbReference type="EnsemblPlants" id="Pp3c1_9630V3.1"/>
    </source>
</evidence>
<comment type="subcellular location">
    <subcellularLocation>
        <location evidence="1">Membrane</location>
        <topology evidence="1">Multi-pass membrane protein</topology>
    </subcellularLocation>
</comment>
<feature type="transmembrane region" description="Helical" evidence="6">
    <location>
        <begin position="214"/>
        <end position="233"/>
    </location>
</feature>
<proteinExistence type="inferred from homology"/>
<dbReference type="Proteomes" id="UP000006727">
    <property type="component" value="Chromosome 1"/>
</dbReference>
<dbReference type="STRING" id="3218.A0A2K1L7J0"/>
<keyword evidence="3 6" id="KW-0812">Transmembrane</keyword>
<evidence type="ECO:0000256" key="5">
    <source>
        <dbReference type="ARBA" id="ARBA00023136"/>
    </source>
</evidence>
<dbReference type="EMBL" id="ABEU02000001">
    <property type="protein sequence ID" value="PNR62020.1"/>
    <property type="molecule type" value="Genomic_DNA"/>
</dbReference>
<keyword evidence="5 6" id="KW-0472">Membrane</keyword>
<dbReference type="OrthoDB" id="1919869at2759"/>
<dbReference type="FunFam" id="1.20.140.140:FF:000004">
    <property type="entry name" value="Predicted protein"/>
    <property type="match status" value="1"/>
</dbReference>
<dbReference type="Gramene" id="Pp3c1_9630V3.1">
    <property type="protein sequence ID" value="Pp3c1_9630V3.1"/>
    <property type="gene ID" value="Pp3c1_9630"/>
</dbReference>
<dbReference type="Gene3D" id="1.20.140.140">
    <property type="entry name" value="Calcium release-activated calcium channel protein Orai"/>
    <property type="match status" value="1"/>
</dbReference>